<dbReference type="PANTHER" id="PTHR43671:SF92">
    <property type="entry name" value="SERINE_THREONINE-PROTEIN KINASE NEK10"/>
    <property type="match status" value="1"/>
</dbReference>
<reference evidence="8" key="1">
    <citation type="submission" date="2019-05" db="EMBL/GenBank/DDBJ databases">
        <title>Annotation for the trematode Fasciolopsis buski.</title>
        <authorList>
            <person name="Choi Y.-J."/>
        </authorList>
    </citation>
    <scope>NUCLEOTIDE SEQUENCE</scope>
    <source>
        <strain evidence="8">HT</strain>
        <tissue evidence="8">Whole worm</tissue>
    </source>
</reference>
<dbReference type="Proteomes" id="UP000728185">
    <property type="component" value="Unassembled WGS sequence"/>
</dbReference>
<protein>
    <submittedName>
        <fullName evidence="8">Kinase domain protein</fullName>
    </submittedName>
</protein>
<evidence type="ECO:0000313" key="9">
    <source>
        <dbReference type="Proteomes" id="UP000728185"/>
    </source>
</evidence>
<evidence type="ECO:0000256" key="1">
    <source>
        <dbReference type="ARBA" id="ARBA00010886"/>
    </source>
</evidence>
<feature type="binding site" evidence="6">
    <location>
        <position position="78"/>
    </location>
    <ligand>
        <name>ATP</name>
        <dbReference type="ChEBI" id="CHEBI:30616"/>
    </ligand>
</feature>
<dbReference type="Pfam" id="PF00069">
    <property type="entry name" value="Pkinase"/>
    <property type="match status" value="1"/>
</dbReference>
<name>A0A8E0VIY7_9TREM</name>
<dbReference type="PROSITE" id="PS00109">
    <property type="entry name" value="PROTEIN_KINASE_TYR"/>
    <property type="match status" value="1"/>
</dbReference>
<dbReference type="GO" id="GO:0005524">
    <property type="term" value="F:ATP binding"/>
    <property type="evidence" value="ECO:0007669"/>
    <property type="project" value="UniProtKB-UniRule"/>
</dbReference>
<dbReference type="PROSITE" id="PS50011">
    <property type="entry name" value="PROTEIN_KINASE_DOM"/>
    <property type="match status" value="1"/>
</dbReference>
<dbReference type="InterPro" id="IPR008266">
    <property type="entry name" value="Tyr_kinase_AS"/>
</dbReference>
<evidence type="ECO:0000313" key="8">
    <source>
        <dbReference type="EMBL" id="KAA0190844.1"/>
    </source>
</evidence>
<keyword evidence="3 6" id="KW-0547">Nucleotide-binding</keyword>
<dbReference type="InterPro" id="IPR017441">
    <property type="entry name" value="Protein_kinase_ATP_BS"/>
</dbReference>
<organism evidence="8 9">
    <name type="scientific">Fasciolopsis buskii</name>
    <dbReference type="NCBI Taxonomy" id="27845"/>
    <lineage>
        <taxon>Eukaryota</taxon>
        <taxon>Metazoa</taxon>
        <taxon>Spiralia</taxon>
        <taxon>Lophotrochozoa</taxon>
        <taxon>Platyhelminthes</taxon>
        <taxon>Trematoda</taxon>
        <taxon>Digenea</taxon>
        <taxon>Plagiorchiida</taxon>
        <taxon>Echinostomata</taxon>
        <taxon>Echinostomatoidea</taxon>
        <taxon>Fasciolidae</taxon>
        <taxon>Fasciolopsis</taxon>
    </lineage>
</organism>
<feature type="domain" description="Protein kinase" evidence="7">
    <location>
        <begin position="48"/>
        <end position="322"/>
    </location>
</feature>
<evidence type="ECO:0000256" key="6">
    <source>
        <dbReference type="PROSITE-ProRule" id="PRU10141"/>
    </source>
</evidence>
<dbReference type="PANTHER" id="PTHR43671">
    <property type="entry name" value="SERINE/THREONINE-PROTEIN KINASE NEK"/>
    <property type="match status" value="1"/>
</dbReference>
<dbReference type="AlphaFoldDB" id="A0A8E0VIY7"/>
<dbReference type="OrthoDB" id="248923at2759"/>
<accession>A0A8E0VIY7</accession>
<evidence type="ECO:0000256" key="4">
    <source>
        <dbReference type="ARBA" id="ARBA00022777"/>
    </source>
</evidence>
<evidence type="ECO:0000256" key="3">
    <source>
        <dbReference type="ARBA" id="ARBA00022741"/>
    </source>
</evidence>
<keyword evidence="4 8" id="KW-0418">Kinase</keyword>
<dbReference type="InterPro" id="IPR050660">
    <property type="entry name" value="NEK_Ser/Thr_kinase"/>
</dbReference>
<dbReference type="GO" id="GO:1902749">
    <property type="term" value="P:regulation of cell cycle G2/M phase transition"/>
    <property type="evidence" value="ECO:0007669"/>
    <property type="project" value="TreeGrafter"/>
</dbReference>
<comment type="similarity">
    <text evidence="1">Belongs to the protein kinase superfamily. NEK Ser/Thr protein kinase family. NIMA subfamily.</text>
</comment>
<keyword evidence="2" id="KW-0808">Transferase</keyword>
<proteinExistence type="inferred from homology"/>
<keyword evidence="9" id="KW-1185">Reference proteome</keyword>
<evidence type="ECO:0000256" key="2">
    <source>
        <dbReference type="ARBA" id="ARBA00022679"/>
    </source>
</evidence>
<gene>
    <name evidence="8" type="ORF">FBUS_08241</name>
</gene>
<dbReference type="InterPro" id="IPR000719">
    <property type="entry name" value="Prot_kinase_dom"/>
</dbReference>
<sequence>MYDNVSVGLKNLYFEMQICEMDEERVHVVKSLITCDLTRPPTRWIRDYALIEPLGSGAFGQVYRARKQTPTQRFYAVKEINITQAMFGHTVQERDQSLGRILNEVNIIRHQMRHPNIVRYYKTFIHDEKLYIVMEMLEGLSLTDLIISMKDKQEYFEESRVWHIFTQLIVALRYLHREKCILHRDLSSNNIMVDEGDKVTITDFGLARQKQWDSSKMLSTVGTLVYSCPEIVQNIPYGEGVDVWALGCVLYQICTYNPPFQAECILTVASRIVKGEYVPVSVVSPGRYSEQIDKVISVCLTPDPTNRPDVVGVASYLTDTLLVELNTTRVTAAQAKRRLQELRDHFDPSISLLSTERISSSRATSADQLAYRKRHDQLQSPKHISSIDRTELGSYFAKKHPTIQISQTKLRPLEDPILALVTVVQRLERLHQTPVVRDKHHQVLRQLIDR</sequence>
<evidence type="ECO:0000259" key="7">
    <source>
        <dbReference type="PROSITE" id="PS50011"/>
    </source>
</evidence>
<evidence type="ECO:0000256" key="5">
    <source>
        <dbReference type="ARBA" id="ARBA00022840"/>
    </source>
</evidence>
<keyword evidence="5 6" id="KW-0067">ATP-binding</keyword>
<dbReference type="InterPro" id="IPR011009">
    <property type="entry name" value="Kinase-like_dom_sf"/>
</dbReference>
<dbReference type="PROSITE" id="PS00107">
    <property type="entry name" value="PROTEIN_KINASE_ATP"/>
    <property type="match status" value="1"/>
</dbReference>
<dbReference type="Gene3D" id="1.10.510.10">
    <property type="entry name" value="Transferase(Phosphotransferase) domain 1"/>
    <property type="match status" value="1"/>
</dbReference>
<dbReference type="SUPFAM" id="SSF56112">
    <property type="entry name" value="Protein kinase-like (PK-like)"/>
    <property type="match status" value="1"/>
</dbReference>
<dbReference type="GO" id="GO:0004674">
    <property type="term" value="F:protein serine/threonine kinase activity"/>
    <property type="evidence" value="ECO:0007669"/>
    <property type="project" value="TreeGrafter"/>
</dbReference>
<comment type="caution">
    <text evidence="8">The sequence shown here is derived from an EMBL/GenBank/DDBJ whole genome shotgun (WGS) entry which is preliminary data.</text>
</comment>
<dbReference type="EMBL" id="LUCM01006741">
    <property type="protein sequence ID" value="KAA0190844.1"/>
    <property type="molecule type" value="Genomic_DNA"/>
</dbReference>